<evidence type="ECO:0000256" key="4">
    <source>
        <dbReference type="ARBA" id="ARBA00022692"/>
    </source>
</evidence>
<proteinExistence type="predicted"/>
<dbReference type="InterPro" id="IPR029044">
    <property type="entry name" value="Nucleotide-diphossugar_trans"/>
</dbReference>
<dbReference type="GO" id="GO:0016757">
    <property type="term" value="F:glycosyltransferase activity"/>
    <property type="evidence" value="ECO:0007669"/>
    <property type="project" value="UniProtKB-KW"/>
</dbReference>
<evidence type="ECO:0000313" key="11">
    <source>
        <dbReference type="Proteomes" id="UP000293296"/>
    </source>
</evidence>
<dbReference type="EMBL" id="CP026538">
    <property type="protein sequence ID" value="QAZ69302.1"/>
    <property type="molecule type" value="Genomic_DNA"/>
</dbReference>
<dbReference type="Pfam" id="PF00535">
    <property type="entry name" value="Glycos_transf_2"/>
    <property type="match status" value="1"/>
</dbReference>
<dbReference type="KEGG" id="dcb:C3Y92_19480"/>
<name>A0A4V0YRC3_9BACT</name>
<dbReference type="GO" id="GO:0005886">
    <property type="term" value="C:plasma membrane"/>
    <property type="evidence" value="ECO:0007669"/>
    <property type="project" value="TreeGrafter"/>
</dbReference>
<dbReference type="InterPro" id="IPR050256">
    <property type="entry name" value="Glycosyltransferase_2"/>
</dbReference>
<evidence type="ECO:0000256" key="1">
    <source>
        <dbReference type="ARBA" id="ARBA00022475"/>
    </source>
</evidence>
<dbReference type="PANTHER" id="PTHR48090">
    <property type="entry name" value="UNDECAPRENYL-PHOSPHATE 4-DEOXY-4-FORMAMIDO-L-ARABINOSE TRANSFERASE-RELATED"/>
    <property type="match status" value="1"/>
</dbReference>
<evidence type="ECO:0000256" key="5">
    <source>
        <dbReference type="ARBA" id="ARBA00022985"/>
    </source>
</evidence>
<dbReference type="Proteomes" id="UP000293296">
    <property type="component" value="Chromosome"/>
</dbReference>
<dbReference type="Gene3D" id="3.90.550.10">
    <property type="entry name" value="Spore Coat Polysaccharide Biosynthesis Protein SpsA, Chain A"/>
    <property type="match status" value="1"/>
</dbReference>
<keyword evidence="11" id="KW-1185">Reference proteome</keyword>
<keyword evidence="1" id="KW-1003">Cell membrane</keyword>
<keyword evidence="6 8" id="KW-1133">Transmembrane helix</keyword>
<feature type="domain" description="Glycosyltransferase 2-like" evidence="9">
    <location>
        <begin position="9"/>
        <end position="174"/>
    </location>
</feature>
<feature type="transmembrane region" description="Helical" evidence="8">
    <location>
        <begin position="236"/>
        <end position="260"/>
    </location>
</feature>
<keyword evidence="4 8" id="KW-0812">Transmembrane</keyword>
<evidence type="ECO:0000313" key="10">
    <source>
        <dbReference type="EMBL" id="QAZ69302.1"/>
    </source>
</evidence>
<evidence type="ECO:0000256" key="7">
    <source>
        <dbReference type="ARBA" id="ARBA00023136"/>
    </source>
</evidence>
<feature type="transmembrane region" description="Helical" evidence="8">
    <location>
        <begin position="272"/>
        <end position="295"/>
    </location>
</feature>
<dbReference type="InterPro" id="IPR001173">
    <property type="entry name" value="Glyco_trans_2-like"/>
</dbReference>
<keyword evidence="3" id="KW-0808">Transferase</keyword>
<dbReference type="AlphaFoldDB" id="A0A4V0YRC3"/>
<dbReference type="PANTHER" id="PTHR48090:SF3">
    <property type="entry name" value="UNDECAPRENYL-PHOSPHATE 4-DEOXY-4-FORMAMIDO-L-ARABINOSE TRANSFERASE"/>
    <property type="match status" value="1"/>
</dbReference>
<reference evidence="10 11" key="1">
    <citation type="submission" date="2018-02" db="EMBL/GenBank/DDBJ databases">
        <title>Genome sequence of Desulfovibrio carbinolicus DSM 3852.</title>
        <authorList>
            <person name="Wilbanks E."/>
            <person name="Skennerton C.T."/>
            <person name="Orphan V.J."/>
        </authorList>
    </citation>
    <scope>NUCLEOTIDE SEQUENCE [LARGE SCALE GENOMIC DNA]</scope>
    <source>
        <strain evidence="10 11">DSM 3852</strain>
    </source>
</reference>
<dbReference type="CDD" id="cd04187">
    <property type="entry name" value="DPM1_like_bac"/>
    <property type="match status" value="1"/>
</dbReference>
<keyword evidence="7 8" id="KW-0472">Membrane</keyword>
<dbReference type="RefSeq" id="WP_129355566.1">
    <property type="nucleotide sequence ID" value="NZ_CP026538.1"/>
</dbReference>
<gene>
    <name evidence="10" type="ORF">C3Y92_19480</name>
</gene>
<protein>
    <recommendedName>
        <fullName evidence="9">Glycosyltransferase 2-like domain-containing protein</fullName>
    </recommendedName>
</protein>
<keyword evidence="5" id="KW-0448">Lipopolysaccharide biosynthesis</keyword>
<sequence length="322" mass="35170">MAQDQSLVVVVPFFNEEENIDNFFNRLVDGLGHRLKGIVAVDDGSTDQTVTLVQKHINILSVPIRLVRLSRNFGHQSALLAGCEQGCRLAEEVGADWIGTIDGDLQDRPEDFVSLLDVSDDQDVVYAVRAERHDGWVMRVFAPKFYRLLSRTSHFPIPQNAGTFSVIRTPVARQIVDCADADPYFPGLRAWVGYRQKGLLLDRQARGGGTSKVAIPGLIRLSLRALILYSDLPSRVVVGAAGVLFAVLAVLAAVVLALRLAGVILPTGVTSILLLEVFSLGLCAAFFSILTLMLGRIKTNSSRQKHWVVMSVEQADAGARKP</sequence>
<accession>A0A4V0YRC3</accession>
<evidence type="ECO:0000256" key="6">
    <source>
        <dbReference type="ARBA" id="ARBA00022989"/>
    </source>
</evidence>
<dbReference type="OrthoDB" id="9802649at2"/>
<evidence type="ECO:0000256" key="8">
    <source>
        <dbReference type="SAM" id="Phobius"/>
    </source>
</evidence>
<evidence type="ECO:0000256" key="3">
    <source>
        <dbReference type="ARBA" id="ARBA00022679"/>
    </source>
</evidence>
<organism evidence="10 11">
    <name type="scientific">Solidesulfovibrio carbinolicus</name>
    <dbReference type="NCBI Taxonomy" id="296842"/>
    <lineage>
        <taxon>Bacteria</taxon>
        <taxon>Pseudomonadati</taxon>
        <taxon>Thermodesulfobacteriota</taxon>
        <taxon>Desulfovibrionia</taxon>
        <taxon>Desulfovibrionales</taxon>
        <taxon>Desulfovibrionaceae</taxon>
        <taxon>Solidesulfovibrio</taxon>
    </lineage>
</organism>
<evidence type="ECO:0000256" key="2">
    <source>
        <dbReference type="ARBA" id="ARBA00022676"/>
    </source>
</evidence>
<dbReference type="SUPFAM" id="SSF53448">
    <property type="entry name" value="Nucleotide-diphospho-sugar transferases"/>
    <property type="match status" value="1"/>
</dbReference>
<dbReference type="GO" id="GO:0009103">
    <property type="term" value="P:lipopolysaccharide biosynthetic process"/>
    <property type="evidence" value="ECO:0007669"/>
    <property type="project" value="UniProtKB-KW"/>
</dbReference>
<evidence type="ECO:0000259" key="9">
    <source>
        <dbReference type="Pfam" id="PF00535"/>
    </source>
</evidence>
<keyword evidence="2" id="KW-0328">Glycosyltransferase</keyword>